<sequence length="86" mass="8992">EGPEHFVKLAGAALPALTVGSPLIRSLAPMLQRQIQKSLPFISEASGDSPMSFLQYLSNSVGGGGADAKRPTYYNGDTGVRPSAMN</sequence>
<evidence type="ECO:0000256" key="1">
    <source>
        <dbReference type="SAM" id="MobiDB-lite"/>
    </source>
</evidence>
<comment type="caution">
    <text evidence="2">The sequence shown here is derived from an EMBL/GenBank/DDBJ whole genome shotgun (WGS) entry which is preliminary data.</text>
</comment>
<protein>
    <submittedName>
        <fullName evidence="2">Uncharacterized protein</fullName>
    </submittedName>
</protein>
<keyword evidence="3" id="KW-1185">Reference proteome</keyword>
<accession>A0A8S1J2P0</accession>
<organism evidence="2 3">
    <name type="scientific">Ostreobium quekettii</name>
    <dbReference type="NCBI Taxonomy" id="121088"/>
    <lineage>
        <taxon>Eukaryota</taxon>
        <taxon>Viridiplantae</taxon>
        <taxon>Chlorophyta</taxon>
        <taxon>core chlorophytes</taxon>
        <taxon>Ulvophyceae</taxon>
        <taxon>TCBD clade</taxon>
        <taxon>Bryopsidales</taxon>
        <taxon>Ostreobineae</taxon>
        <taxon>Ostreobiaceae</taxon>
        <taxon>Ostreobium</taxon>
    </lineage>
</organism>
<feature type="non-terminal residue" evidence="2">
    <location>
        <position position="86"/>
    </location>
</feature>
<feature type="region of interest" description="Disordered" evidence="1">
    <location>
        <begin position="64"/>
        <end position="86"/>
    </location>
</feature>
<gene>
    <name evidence="2" type="ORF">OSTQU699_LOCUS3226</name>
</gene>
<dbReference type="EMBL" id="CAJHUC010000722">
    <property type="protein sequence ID" value="CAD7697864.1"/>
    <property type="molecule type" value="Genomic_DNA"/>
</dbReference>
<reference evidence="2" key="1">
    <citation type="submission" date="2020-12" db="EMBL/GenBank/DDBJ databases">
        <authorList>
            <person name="Iha C."/>
        </authorList>
    </citation>
    <scope>NUCLEOTIDE SEQUENCE</scope>
</reference>
<feature type="non-terminal residue" evidence="2">
    <location>
        <position position="1"/>
    </location>
</feature>
<dbReference type="AlphaFoldDB" id="A0A8S1J2P0"/>
<evidence type="ECO:0000313" key="3">
    <source>
        <dbReference type="Proteomes" id="UP000708148"/>
    </source>
</evidence>
<dbReference type="Proteomes" id="UP000708148">
    <property type="component" value="Unassembled WGS sequence"/>
</dbReference>
<name>A0A8S1J2P0_9CHLO</name>
<evidence type="ECO:0000313" key="2">
    <source>
        <dbReference type="EMBL" id="CAD7697864.1"/>
    </source>
</evidence>
<proteinExistence type="predicted"/>